<proteinExistence type="predicted"/>
<organism evidence="2 3">
    <name type="scientific">Alloalcanivorax venustensis ISO4</name>
    <dbReference type="NCBI Taxonomy" id="1177184"/>
    <lineage>
        <taxon>Bacteria</taxon>
        <taxon>Pseudomonadati</taxon>
        <taxon>Pseudomonadota</taxon>
        <taxon>Gammaproteobacteria</taxon>
        <taxon>Oceanospirillales</taxon>
        <taxon>Alcanivoracaceae</taxon>
        <taxon>Alloalcanivorax</taxon>
    </lineage>
</organism>
<reference evidence="2 3" key="1">
    <citation type="submission" date="2012-09" db="EMBL/GenBank/DDBJ databases">
        <title>Genome Sequence of alkane-degrading Bacterium Alcanivorax venustensis ISO4.</title>
        <authorList>
            <person name="Lai Q."/>
            <person name="Shao Z."/>
        </authorList>
    </citation>
    <scope>NUCLEOTIDE SEQUENCE [LARGE SCALE GENOMIC DNA]</scope>
    <source>
        <strain evidence="2 3">ISO4</strain>
    </source>
</reference>
<evidence type="ECO:0000313" key="3">
    <source>
        <dbReference type="Proteomes" id="UP000644441"/>
    </source>
</evidence>
<dbReference type="Proteomes" id="UP000644441">
    <property type="component" value="Unassembled WGS sequence"/>
</dbReference>
<keyword evidence="1" id="KW-0472">Membrane</keyword>
<dbReference type="RefSeq" id="WP_194856683.1">
    <property type="nucleotide sequence ID" value="NZ_ARXR01000035.1"/>
</dbReference>
<gene>
    <name evidence="2" type="ORF">ISO4_02869</name>
</gene>
<dbReference type="GeneID" id="99767218"/>
<keyword evidence="1" id="KW-1133">Transmembrane helix</keyword>
<evidence type="ECO:0000256" key="1">
    <source>
        <dbReference type="SAM" id="Phobius"/>
    </source>
</evidence>
<evidence type="ECO:0000313" key="2">
    <source>
        <dbReference type="EMBL" id="MBF5054267.1"/>
    </source>
</evidence>
<feature type="transmembrane region" description="Helical" evidence="1">
    <location>
        <begin position="44"/>
        <end position="68"/>
    </location>
</feature>
<accession>A0ABS0AJF7</accession>
<keyword evidence="1" id="KW-0812">Transmembrane</keyword>
<comment type="caution">
    <text evidence="2">The sequence shown here is derived from an EMBL/GenBank/DDBJ whole genome shotgun (WGS) entry which is preliminary data.</text>
</comment>
<protein>
    <recommendedName>
        <fullName evidence="4">Lipopolysaccharide assembly protein A domain-containing protein</fullName>
    </recommendedName>
</protein>
<name>A0ABS0AJF7_9GAMM</name>
<dbReference type="EMBL" id="ARXR01000035">
    <property type="protein sequence ID" value="MBF5054267.1"/>
    <property type="molecule type" value="Genomic_DNA"/>
</dbReference>
<evidence type="ECO:0008006" key="4">
    <source>
        <dbReference type="Google" id="ProtNLM"/>
    </source>
</evidence>
<sequence>MRNLYRIFLILVLLLIFMAAFLFVTANTQPVTLAVPVADWQYQVTLGALVVVLLALGLLAGLVTGLGLKGLRGLFGPRS</sequence>
<keyword evidence="3" id="KW-1185">Reference proteome</keyword>